<keyword evidence="2" id="KW-1185">Reference proteome</keyword>
<comment type="caution">
    <text evidence="1">The sequence shown here is derived from an EMBL/GenBank/DDBJ whole genome shotgun (WGS) entry which is preliminary data.</text>
</comment>
<protein>
    <submittedName>
        <fullName evidence="1">Uncharacterized protein</fullName>
    </submittedName>
</protein>
<dbReference type="EMBL" id="JAGGKV010000029">
    <property type="protein sequence ID" value="MBP1967141.1"/>
    <property type="molecule type" value="Genomic_DNA"/>
</dbReference>
<proteinExistence type="predicted"/>
<sequence>MISSPFLFYHPFTENEVKLPQTKTLKSRTTTGRKAVFQIGWFFTLYIYHHVAIKEFRFLPALNLSKCSCLTLS</sequence>
<name>A0ABS4I880_9BACL</name>
<evidence type="ECO:0000313" key="2">
    <source>
        <dbReference type="Proteomes" id="UP001519344"/>
    </source>
</evidence>
<reference evidence="1 2" key="1">
    <citation type="submission" date="2021-03" db="EMBL/GenBank/DDBJ databases">
        <title>Genomic Encyclopedia of Type Strains, Phase IV (KMG-IV): sequencing the most valuable type-strain genomes for metagenomic binning, comparative biology and taxonomic classification.</title>
        <authorList>
            <person name="Goeker M."/>
        </authorList>
    </citation>
    <scope>NUCLEOTIDE SEQUENCE [LARGE SCALE GENOMIC DNA]</scope>
    <source>
        <strain evidence="1 2">DSM 24950</strain>
    </source>
</reference>
<accession>A0ABS4I880</accession>
<evidence type="ECO:0000313" key="1">
    <source>
        <dbReference type="EMBL" id="MBP1967141.1"/>
    </source>
</evidence>
<gene>
    <name evidence="1" type="ORF">J2Z65_006405</name>
</gene>
<dbReference type="Proteomes" id="UP001519344">
    <property type="component" value="Unassembled WGS sequence"/>
</dbReference>
<organism evidence="1 2">
    <name type="scientific">Paenibacillus aceris</name>
    <dbReference type="NCBI Taxonomy" id="869555"/>
    <lineage>
        <taxon>Bacteria</taxon>
        <taxon>Bacillati</taxon>
        <taxon>Bacillota</taxon>
        <taxon>Bacilli</taxon>
        <taxon>Bacillales</taxon>
        <taxon>Paenibacillaceae</taxon>
        <taxon>Paenibacillus</taxon>
    </lineage>
</organism>